<keyword evidence="1" id="KW-0732">Signal</keyword>
<evidence type="ECO:0000313" key="3">
    <source>
        <dbReference type="EMBL" id="MBB6143585.1"/>
    </source>
</evidence>
<dbReference type="GO" id="GO:0016740">
    <property type="term" value="F:transferase activity"/>
    <property type="evidence" value="ECO:0007669"/>
    <property type="project" value="UniProtKB-KW"/>
</dbReference>
<evidence type="ECO:0000313" key="4">
    <source>
        <dbReference type="Proteomes" id="UP000538666"/>
    </source>
</evidence>
<keyword evidence="4" id="KW-1185">Reference proteome</keyword>
<dbReference type="Pfam" id="PF06283">
    <property type="entry name" value="ThuA"/>
    <property type="match status" value="1"/>
</dbReference>
<gene>
    <name evidence="3" type="ORF">HNQ77_001534</name>
</gene>
<organism evidence="3 4">
    <name type="scientific">Silvibacterium bohemicum</name>
    <dbReference type="NCBI Taxonomy" id="1577686"/>
    <lineage>
        <taxon>Bacteria</taxon>
        <taxon>Pseudomonadati</taxon>
        <taxon>Acidobacteriota</taxon>
        <taxon>Terriglobia</taxon>
        <taxon>Terriglobales</taxon>
        <taxon>Acidobacteriaceae</taxon>
        <taxon>Silvibacterium</taxon>
    </lineage>
</organism>
<dbReference type="PANTHER" id="PTHR40469:SF2">
    <property type="entry name" value="GALACTOSE-BINDING DOMAIN-LIKE SUPERFAMILY PROTEIN"/>
    <property type="match status" value="1"/>
</dbReference>
<evidence type="ECO:0000259" key="2">
    <source>
        <dbReference type="Pfam" id="PF06283"/>
    </source>
</evidence>
<reference evidence="3 4" key="1">
    <citation type="submission" date="2020-08" db="EMBL/GenBank/DDBJ databases">
        <title>Genomic Encyclopedia of Type Strains, Phase IV (KMG-IV): sequencing the most valuable type-strain genomes for metagenomic binning, comparative biology and taxonomic classification.</title>
        <authorList>
            <person name="Goeker M."/>
        </authorList>
    </citation>
    <scope>NUCLEOTIDE SEQUENCE [LARGE SCALE GENOMIC DNA]</scope>
    <source>
        <strain evidence="3 4">DSM 103733</strain>
    </source>
</reference>
<dbReference type="InterPro" id="IPR029010">
    <property type="entry name" value="ThuA-like"/>
</dbReference>
<dbReference type="AlphaFoldDB" id="A0A841JSX5"/>
<name>A0A841JSX5_9BACT</name>
<dbReference type="Gene3D" id="3.40.50.880">
    <property type="match status" value="1"/>
</dbReference>
<dbReference type="InterPro" id="IPR029062">
    <property type="entry name" value="Class_I_gatase-like"/>
</dbReference>
<accession>A0A841JSX5</accession>
<proteinExistence type="predicted"/>
<feature type="domain" description="ThuA-like" evidence="2">
    <location>
        <begin position="32"/>
        <end position="247"/>
    </location>
</feature>
<dbReference type="PANTHER" id="PTHR40469">
    <property type="entry name" value="SECRETED GLYCOSYL HYDROLASE"/>
    <property type="match status" value="1"/>
</dbReference>
<feature type="signal peptide" evidence="1">
    <location>
        <begin position="1"/>
        <end position="17"/>
    </location>
</feature>
<keyword evidence="3" id="KW-0808">Transferase</keyword>
<dbReference type="RefSeq" id="WP_231581192.1">
    <property type="nucleotide sequence ID" value="NZ_JACHEK010000003.1"/>
</dbReference>
<dbReference type="EMBL" id="JACHEK010000003">
    <property type="protein sequence ID" value="MBB6143585.1"/>
    <property type="molecule type" value="Genomic_DNA"/>
</dbReference>
<dbReference type="Proteomes" id="UP000538666">
    <property type="component" value="Unassembled WGS sequence"/>
</dbReference>
<comment type="caution">
    <text evidence="3">The sequence shown here is derived from an EMBL/GenBank/DDBJ whole genome shotgun (WGS) entry which is preliminary data.</text>
</comment>
<sequence length="253" mass="28940">MIRFSRALCCFAAFALATSTGFSQSEAFHVLAFYSTNVEQDHVDFAQQAIPFFKDLAKKDHFDFETTSNWDDMNPTVLKQYQVVLWLDDAPSKQPQRAAFQDYMEHGGAWLGFHIAGYMDSRKTWPWFADFLGTIFYGNSWPPLPAKLDIDDPTHPAMKGLPATYVSPANEWYSWKPDPRHSPDIKVLMTLDPSNYPLGFKDTLYGGDIPVTWTNTKYKMIYTNVGHGNKIFTEPTQNIFIENALLWLGTPKK</sequence>
<evidence type="ECO:0000256" key="1">
    <source>
        <dbReference type="SAM" id="SignalP"/>
    </source>
</evidence>
<protein>
    <submittedName>
        <fullName evidence="3">Type 1 glutamine amidotransferase</fullName>
    </submittedName>
</protein>
<dbReference type="SUPFAM" id="SSF52317">
    <property type="entry name" value="Class I glutamine amidotransferase-like"/>
    <property type="match status" value="1"/>
</dbReference>
<keyword evidence="3" id="KW-0315">Glutamine amidotransferase</keyword>
<feature type="chain" id="PRO_5032766676" evidence="1">
    <location>
        <begin position="18"/>
        <end position="253"/>
    </location>
</feature>